<dbReference type="KEGG" id="xtr:116406529"/>
<keyword evidence="2" id="KW-0812">Transmembrane</keyword>
<keyword evidence="3" id="KW-1185">Reference proteome</keyword>
<dbReference type="OMA" id="GFPAPFC"/>
<evidence type="ECO:0000313" key="3">
    <source>
        <dbReference type="Proteomes" id="UP000008143"/>
    </source>
</evidence>
<dbReference type="AGR" id="Xenbase:XB-GENE-29091619"/>
<evidence type="ECO:0000256" key="2">
    <source>
        <dbReference type="SAM" id="Phobius"/>
    </source>
</evidence>
<dbReference type="Proteomes" id="UP000008143">
    <property type="component" value="Chromosome 8"/>
</dbReference>
<gene>
    <name evidence="4 5" type="primary">LOC116406529</name>
</gene>
<evidence type="ECO:0000313" key="5">
    <source>
        <dbReference type="Xenbase" id="XB-GENE-29091619"/>
    </source>
</evidence>
<protein>
    <submittedName>
        <fullName evidence="4">Uncharacterized protein LOC116406529 isoform X1</fullName>
    </submittedName>
</protein>
<keyword evidence="2" id="KW-0472">Membrane</keyword>
<organism evidence="3 4">
    <name type="scientific">Xenopus tropicalis</name>
    <name type="common">Western clawed frog</name>
    <name type="synonym">Silurana tropicalis</name>
    <dbReference type="NCBI Taxonomy" id="8364"/>
    <lineage>
        <taxon>Eukaryota</taxon>
        <taxon>Metazoa</taxon>
        <taxon>Chordata</taxon>
        <taxon>Craniata</taxon>
        <taxon>Vertebrata</taxon>
        <taxon>Euteleostomi</taxon>
        <taxon>Amphibia</taxon>
        <taxon>Batrachia</taxon>
        <taxon>Anura</taxon>
        <taxon>Pipoidea</taxon>
        <taxon>Pipidae</taxon>
        <taxon>Xenopodinae</taxon>
        <taxon>Xenopus</taxon>
        <taxon>Silurana</taxon>
    </lineage>
</organism>
<keyword evidence="2" id="KW-1133">Transmembrane helix</keyword>
<feature type="region of interest" description="Disordered" evidence="1">
    <location>
        <begin position="47"/>
        <end position="69"/>
    </location>
</feature>
<dbReference type="RefSeq" id="XP_031746480.1">
    <property type="nucleotide sequence ID" value="XM_031890620.1"/>
</dbReference>
<name>A0A8J1IP07_XENTR</name>
<proteinExistence type="predicted"/>
<sequence>MGREGFPAPFCLSHRLPASRPPTHPPAAASPYILSRAVGPRRAGETMVTPSWVKSEKKEPNPKTKFLPGAETMETGHRQTDTPKLQRLGHKMAANIKHWLECRPVEEVCIIRTEDAEIEVRERTGGSCRERLLLTLGVLFVLLIVVLLLLWNYKCTVIDQLCQGNGELLTPLFKEN</sequence>
<evidence type="ECO:0000313" key="4">
    <source>
        <dbReference type="RefSeq" id="XP_031746480.1"/>
    </source>
</evidence>
<accession>A0A8J1IP07</accession>
<reference evidence="4" key="1">
    <citation type="submission" date="2025-08" db="UniProtKB">
        <authorList>
            <consortium name="RefSeq"/>
        </authorList>
    </citation>
    <scope>IDENTIFICATION</scope>
    <source>
        <strain evidence="4">Nigerian</strain>
        <tissue evidence="4">Liver and blood</tissue>
    </source>
</reference>
<evidence type="ECO:0000256" key="1">
    <source>
        <dbReference type="SAM" id="MobiDB-lite"/>
    </source>
</evidence>
<dbReference type="AlphaFoldDB" id="A0A8J1IP07"/>
<dbReference type="GeneID" id="116406529"/>
<dbReference type="OrthoDB" id="9909796at2759"/>
<feature type="transmembrane region" description="Helical" evidence="2">
    <location>
        <begin position="132"/>
        <end position="153"/>
    </location>
</feature>
<dbReference type="Xenbase" id="XB-GENE-29091619">
    <property type="gene designation" value="LOC116406529"/>
</dbReference>